<reference evidence="2" key="1">
    <citation type="submission" date="2020-01" db="EMBL/GenBank/DDBJ databases">
        <authorList>
            <consortium name="DOE Joint Genome Institute"/>
            <person name="Haridas S."/>
            <person name="Albert R."/>
            <person name="Binder M."/>
            <person name="Bloem J."/>
            <person name="Labutti K."/>
            <person name="Salamov A."/>
            <person name="Andreopoulos B."/>
            <person name="Baker S.E."/>
            <person name="Barry K."/>
            <person name="Bills G."/>
            <person name="Bluhm B.H."/>
            <person name="Cannon C."/>
            <person name="Castanera R."/>
            <person name="Culley D.E."/>
            <person name="Daum C."/>
            <person name="Ezra D."/>
            <person name="Gonzalez J.B."/>
            <person name="Henrissat B."/>
            <person name="Kuo A."/>
            <person name="Liang C."/>
            <person name="Lipzen A."/>
            <person name="Lutzoni F."/>
            <person name="Magnuson J."/>
            <person name="Mondo S."/>
            <person name="Nolan M."/>
            <person name="Ohm R."/>
            <person name="Pangilinan J."/>
            <person name="Park H.-J."/>
            <person name="Ramirez L."/>
            <person name="Alfaro M."/>
            <person name="Sun H."/>
            <person name="Tritt A."/>
            <person name="Yoshinaga Y."/>
            <person name="Zwiers L.-H."/>
            <person name="Turgeon B.G."/>
            <person name="Goodwin S.B."/>
            <person name="Spatafora J.W."/>
            <person name="Crous P.W."/>
            <person name="Grigoriev I.V."/>
        </authorList>
    </citation>
    <scope>NUCLEOTIDE SEQUENCE</scope>
    <source>
        <strain evidence="2">CBS 342.82</strain>
    </source>
</reference>
<sequence length="363" mass="40502">MEQKRSDAAHKVKWAKFVAAVENEDFTTTQAMFDSKQLGDIHTWDEFRMAADSRELTTCLRHRGGEPLRGVLASAAESIDDLKTFQERGLDLERSGHLLLQDFANRPEIVDYILAQGCDINETDCRRMYDGVILPRGMFDFSHHLLDRVAALGNVEFFDLLVARGADPLRSSALHRVSVCHSEQKSLSMLSSLIDRHNLDINANLYEGYNDLFDYGPENGTPLCSAVYNRNLPVAAELLRRGAKNQDLKRPVQIAIGGYCGIEYQELALILLMEEGGVDAQKVLSEAVGLDQISAAKLCLERGADAIHTLREQILEDELSLAQELNPPSAVGNIKYHRKMSDEMRALLEQGKGRVSGLPYNTN</sequence>
<dbReference type="SUPFAM" id="SSF48403">
    <property type="entry name" value="Ankyrin repeat"/>
    <property type="match status" value="1"/>
</dbReference>
<dbReference type="Gene3D" id="1.25.40.20">
    <property type="entry name" value="Ankyrin repeat-containing domain"/>
    <property type="match status" value="1"/>
</dbReference>
<dbReference type="AlphaFoldDB" id="A0A6J3ME87"/>
<dbReference type="Proteomes" id="UP000504637">
    <property type="component" value="Unplaced"/>
</dbReference>
<dbReference type="InterPro" id="IPR036770">
    <property type="entry name" value="Ankyrin_rpt-contain_sf"/>
</dbReference>
<gene>
    <name evidence="2" type="ORF">K489DRAFT_376313</name>
</gene>
<name>A0A6J3ME87_9PEZI</name>
<proteinExistence type="predicted"/>
<evidence type="ECO:0000313" key="2">
    <source>
        <dbReference type="RefSeq" id="XP_033462960.1"/>
    </source>
</evidence>
<organism evidence="2">
    <name type="scientific">Dissoconium aciculare CBS 342.82</name>
    <dbReference type="NCBI Taxonomy" id="1314786"/>
    <lineage>
        <taxon>Eukaryota</taxon>
        <taxon>Fungi</taxon>
        <taxon>Dikarya</taxon>
        <taxon>Ascomycota</taxon>
        <taxon>Pezizomycotina</taxon>
        <taxon>Dothideomycetes</taxon>
        <taxon>Dothideomycetidae</taxon>
        <taxon>Mycosphaerellales</taxon>
        <taxon>Dissoconiaceae</taxon>
        <taxon>Dissoconium</taxon>
    </lineage>
</organism>
<evidence type="ECO:0008006" key="3">
    <source>
        <dbReference type="Google" id="ProtNLM"/>
    </source>
</evidence>
<reference evidence="2" key="2">
    <citation type="submission" date="2020-04" db="EMBL/GenBank/DDBJ databases">
        <authorList>
            <consortium name="NCBI Genome Project"/>
        </authorList>
    </citation>
    <scope>NUCLEOTIDE SEQUENCE</scope>
    <source>
        <strain evidence="2">CBS 342.82</strain>
    </source>
</reference>
<evidence type="ECO:0000313" key="1">
    <source>
        <dbReference type="Proteomes" id="UP000504637"/>
    </source>
</evidence>
<accession>A0A6J3ME87</accession>
<dbReference type="OrthoDB" id="3641574at2759"/>
<keyword evidence="1" id="KW-1185">Reference proteome</keyword>
<dbReference type="RefSeq" id="XP_033462960.1">
    <property type="nucleotide sequence ID" value="XM_033603886.1"/>
</dbReference>
<protein>
    <recommendedName>
        <fullName evidence="3">Ankyrin</fullName>
    </recommendedName>
</protein>
<dbReference type="GeneID" id="54361686"/>
<reference evidence="2" key="3">
    <citation type="submission" date="2025-08" db="UniProtKB">
        <authorList>
            <consortium name="RefSeq"/>
        </authorList>
    </citation>
    <scope>IDENTIFICATION</scope>
    <source>
        <strain evidence="2">CBS 342.82</strain>
    </source>
</reference>